<dbReference type="PANTHER" id="PTHR30572:SF18">
    <property type="entry name" value="ABC-TYPE MACROLIDE FAMILY EXPORT SYSTEM PERMEASE COMPONENT 2"/>
    <property type="match status" value="1"/>
</dbReference>
<evidence type="ECO:0000313" key="10">
    <source>
        <dbReference type="Proteomes" id="UP000199492"/>
    </source>
</evidence>
<evidence type="ECO:0000256" key="4">
    <source>
        <dbReference type="ARBA" id="ARBA00022989"/>
    </source>
</evidence>
<dbReference type="RefSeq" id="WP_092468262.1">
    <property type="nucleotide sequence ID" value="NZ_FNCZ01000004.1"/>
</dbReference>
<keyword evidence="9" id="KW-0449">Lipoprotein</keyword>
<feature type="transmembrane region" description="Helical" evidence="6">
    <location>
        <begin position="433"/>
        <end position="456"/>
    </location>
</feature>
<sequence>MFKNYFKIALRNLWKNRTFTALNVVGLTVAFGVALLLGMFAVFQLSFDRFHDHGDTIYKVYSEDSGPYGIEANTSKSEPFAATFRDEVTGVDKITRYSGSGVLLTYQDKQLGMGTAYVDPDFFDMFSFPIVKGDTKNPITSESSVAMTEQAAKRIFGDENPIGQTVTILRDEEEVPFNVTAIVEDFPDTSSIGFDIVLNFKSQNEHAYARTVGRWDMENHEVYMQLSEGLKPEQFEKSTADFTQLHYKNEIDNAKRDGFEPNADGLYRQIKVLPLADVRFANFNQGVVSVNRTMPYLVLGISFLILFIACVNFINMSIAKSSQRLREIGMRKTLGANKKQLFFQFWGESILVFLMSIGLGILLAVVLLPYFQTLFRTQASLATLLNPSLLILLIFSVLLITLIAGGYPALLMSRLGTLQSLKGKLQVNGKNRLRNSLMVLQFGIAILLISGTLVLWDQVEFMRTKDLGFNKDQVIAFPLNGKLNDQKAIELLRNTLQDKPNIVSITASNNILGIGKDGNRTTSVLGFEHKGRGVDTHMLVVDADYVETLDLNIIEGRSFRKNLVSDSLSVIINEAMAKQMNEEDILASQITLDDASYNIVGVIEDFNFQELDQHIAPMTLFALPNWNLRNAYVKVTSQNLEQAYDDVKTAWNTIEPNVEFQGSFLNENIERTLRNERTMITMIGSGSILAIILSCIGLFAMSLLIVAQRRKEIGVRKIVGASVSAITVLLTKDFLKLVVIAFLMATPIAWWTMNKWLQNYPYRIDLNIWIFLAAGGIAVLIAMLTIAVKTIKAATSNPVESLRTE</sequence>
<feature type="transmembrane region" description="Helical" evidence="6">
    <location>
        <begin position="734"/>
        <end position="753"/>
    </location>
</feature>
<feature type="transmembrane region" description="Helical" evidence="6">
    <location>
        <begin position="296"/>
        <end position="320"/>
    </location>
</feature>
<evidence type="ECO:0000256" key="1">
    <source>
        <dbReference type="ARBA" id="ARBA00004651"/>
    </source>
</evidence>
<feature type="domain" description="MacB-like periplasmic core" evidence="8">
    <location>
        <begin position="21"/>
        <end position="238"/>
    </location>
</feature>
<dbReference type="Pfam" id="PF12704">
    <property type="entry name" value="MacB_PCD"/>
    <property type="match status" value="2"/>
</dbReference>
<feature type="transmembrane region" description="Helical" evidence="6">
    <location>
        <begin position="341"/>
        <end position="368"/>
    </location>
</feature>
<evidence type="ECO:0000259" key="7">
    <source>
        <dbReference type="Pfam" id="PF02687"/>
    </source>
</evidence>
<evidence type="ECO:0000256" key="2">
    <source>
        <dbReference type="ARBA" id="ARBA00022475"/>
    </source>
</evidence>
<feature type="transmembrane region" description="Helical" evidence="6">
    <location>
        <begin position="388"/>
        <end position="412"/>
    </location>
</feature>
<feature type="transmembrane region" description="Helical" evidence="6">
    <location>
        <begin position="21"/>
        <end position="43"/>
    </location>
</feature>
<comment type="subcellular location">
    <subcellularLocation>
        <location evidence="1">Cell membrane</location>
        <topology evidence="1">Multi-pass membrane protein</topology>
    </subcellularLocation>
</comment>
<dbReference type="GO" id="GO:0005886">
    <property type="term" value="C:plasma membrane"/>
    <property type="evidence" value="ECO:0007669"/>
    <property type="project" value="UniProtKB-SubCell"/>
</dbReference>
<feature type="domain" description="ABC3 transporter permease C-terminal" evidence="7">
    <location>
        <begin position="301"/>
        <end position="415"/>
    </location>
</feature>
<gene>
    <name evidence="9" type="ORF">SAMN04489796_104146</name>
</gene>
<dbReference type="Pfam" id="PF02687">
    <property type="entry name" value="FtsX"/>
    <property type="match status" value="2"/>
</dbReference>
<evidence type="ECO:0000256" key="3">
    <source>
        <dbReference type="ARBA" id="ARBA00022692"/>
    </source>
</evidence>
<dbReference type="EMBL" id="FNCZ01000004">
    <property type="protein sequence ID" value="SDH77114.1"/>
    <property type="molecule type" value="Genomic_DNA"/>
</dbReference>
<keyword evidence="2" id="KW-1003">Cell membrane</keyword>
<protein>
    <submittedName>
        <fullName evidence="9">ABC-type transport system, involved in lipoprotein release, permease component</fullName>
    </submittedName>
</protein>
<feature type="domain" description="MacB-like periplasmic core" evidence="8">
    <location>
        <begin position="500"/>
        <end position="648"/>
    </location>
</feature>
<organism evidence="9 10">
    <name type="scientific">Winogradskyella thalassocola</name>
    <dbReference type="NCBI Taxonomy" id="262004"/>
    <lineage>
        <taxon>Bacteria</taxon>
        <taxon>Pseudomonadati</taxon>
        <taxon>Bacteroidota</taxon>
        <taxon>Flavobacteriia</taxon>
        <taxon>Flavobacteriales</taxon>
        <taxon>Flavobacteriaceae</taxon>
        <taxon>Winogradskyella</taxon>
    </lineage>
</organism>
<keyword evidence="10" id="KW-1185">Reference proteome</keyword>
<evidence type="ECO:0000313" key="9">
    <source>
        <dbReference type="EMBL" id="SDH77114.1"/>
    </source>
</evidence>
<keyword evidence="3 6" id="KW-0812">Transmembrane</keyword>
<feature type="domain" description="ABC3 transporter permease C-terminal" evidence="7">
    <location>
        <begin position="687"/>
        <end position="798"/>
    </location>
</feature>
<dbReference type="OrthoDB" id="8740261at2"/>
<dbReference type="GO" id="GO:0022857">
    <property type="term" value="F:transmembrane transporter activity"/>
    <property type="evidence" value="ECO:0007669"/>
    <property type="project" value="TreeGrafter"/>
</dbReference>
<accession>A0A1G8F4S4</accession>
<keyword evidence="5 6" id="KW-0472">Membrane</keyword>
<reference evidence="10" key="1">
    <citation type="submission" date="2016-10" db="EMBL/GenBank/DDBJ databases">
        <authorList>
            <person name="Varghese N."/>
            <person name="Submissions S."/>
        </authorList>
    </citation>
    <scope>NUCLEOTIDE SEQUENCE [LARGE SCALE GENOMIC DNA]</scope>
    <source>
        <strain evidence="10">DSM 15363</strain>
    </source>
</reference>
<evidence type="ECO:0000256" key="5">
    <source>
        <dbReference type="ARBA" id="ARBA00023136"/>
    </source>
</evidence>
<dbReference type="Proteomes" id="UP000199492">
    <property type="component" value="Unassembled WGS sequence"/>
</dbReference>
<keyword evidence="4 6" id="KW-1133">Transmembrane helix</keyword>
<evidence type="ECO:0000256" key="6">
    <source>
        <dbReference type="SAM" id="Phobius"/>
    </source>
</evidence>
<dbReference type="InterPro" id="IPR025857">
    <property type="entry name" value="MacB_PCD"/>
</dbReference>
<feature type="transmembrane region" description="Helical" evidence="6">
    <location>
        <begin position="768"/>
        <end position="788"/>
    </location>
</feature>
<evidence type="ECO:0000259" key="8">
    <source>
        <dbReference type="Pfam" id="PF12704"/>
    </source>
</evidence>
<proteinExistence type="predicted"/>
<dbReference type="AlphaFoldDB" id="A0A1G8F4S4"/>
<dbReference type="PANTHER" id="PTHR30572">
    <property type="entry name" value="MEMBRANE COMPONENT OF TRANSPORTER-RELATED"/>
    <property type="match status" value="1"/>
</dbReference>
<dbReference type="InterPro" id="IPR050250">
    <property type="entry name" value="Macrolide_Exporter_MacB"/>
</dbReference>
<feature type="transmembrane region" description="Helical" evidence="6">
    <location>
        <begin position="679"/>
        <end position="707"/>
    </location>
</feature>
<dbReference type="InterPro" id="IPR003838">
    <property type="entry name" value="ABC3_permease_C"/>
</dbReference>
<dbReference type="STRING" id="262004.SAMN04489796_104146"/>
<name>A0A1G8F4S4_9FLAO</name>